<dbReference type="STRING" id="1802730.A2591_00015"/>
<protein>
    <recommendedName>
        <fullName evidence="3">YCII-related domain-containing protein</fullName>
    </recommendedName>
</protein>
<comment type="caution">
    <text evidence="1">The sequence shown here is derived from an EMBL/GenBank/DDBJ whole genome shotgun (WGS) entry which is preliminary data.</text>
</comment>
<name>A0A1G2SMC4_9BACT</name>
<organism evidence="1 2">
    <name type="scientific">Candidatus Yonathbacteria bacterium RIFOXYD1_FULL_52_36</name>
    <dbReference type="NCBI Taxonomy" id="1802730"/>
    <lineage>
        <taxon>Bacteria</taxon>
        <taxon>Candidatus Yonathiibacteriota</taxon>
    </lineage>
</organism>
<sequence length="112" mass="12688">MKTFIVLYMAPIAEFEKMMASTDREEMEKGMDEWNKWMEIHKKHFVDPGMALGSTKRVMKNSVANAKNDVGGYSIVQAETADAAAEIFRDSPHFDIPGAWIDIVERVDMSTV</sequence>
<evidence type="ECO:0000313" key="2">
    <source>
        <dbReference type="Proteomes" id="UP000178168"/>
    </source>
</evidence>
<gene>
    <name evidence="1" type="ORF">A2591_00015</name>
</gene>
<evidence type="ECO:0008006" key="3">
    <source>
        <dbReference type="Google" id="ProtNLM"/>
    </source>
</evidence>
<dbReference type="InterPro" id="IPR011008">
    <property type="entry name" value="Dimeric_a/b-barrel"/>
</dbReference>
<accession>A0A1G2SMC4</accession>
<dbReference type="AlphaFoldDB" id="A0A1G2SMC4"/>
<proteinExistence type="predicted"/>
<dbReference type="EMBL" id="MHUZ01000012">
    <property type="protein sequence ID" value="OHA85942.1"/>
    <property type="molecule type" value="Genomic_DNA"/>
</dbReference>
<dbReference type="SUPFAM" id="SSF54909">
    <property type="entry name" value="Dimeric alpha+beta barrel"/>
    <property type="match status" value="1"/>
</dbReference>
<reference evidence="1 2" key="1">
    <citation type="journal article" date="2016" name="Nat. Commun.">
        <title>Thousands of microbial genomes shed light on interconnected biogeochemical processes in an aquifer system.</title>
        <authorList>
            <person name="Anantharaman K."/>
            <person name="Brown C.T."/>
            <person name="Hug L.A."/>
            <person name="Sharon I."/>
            <person name="Castelle C.J."/>
            <person name="Probst A.J."/>
            <person name="Thomas B.C."/>
            <person name="Singh A."/>
            <person name="Wilkins M.J."/>
            <person name="Karaoz U."/>
            <person name="Brodie E.L."/>
            <person name="Williams K.H."/>
            <person name="Hubbard S.S."/>
            <person name="Banfield J.F."/>
        </authorList>
    </citation>
    <scope>NUCLEOTIDE SEQUENCE [LARGE SCALE GENOMIC DNA]</scope>
</reference>
<dbReference type="Proteomes" id="UP000178168">
    <property type="component" value="Unassembled WGS sequence"/>
</dbReference>
<evidence type="ECO:0000313" key="1">
    <source>
        <dbReference type="EMBL" id="OHA85942.1"/>
    </source>
</evidence>